<sequence>MILESYINGQWQAGEEKSTRNMYDAITGDIIGLTSTEGLDIASALQYGRDHGKVLRDMTFQQRGNMIKKLALYLNKRKKAFYDISYKTGATRADSWVDIEGGFGNLFANASLRKLFPDQSYAVEGDPIDLSRGGRFMAHHILVPRKGVAVHINAFNFPVWGMLEKCAVNWMAGMPAIVLPAPQTAFLTEAVVREIINSGILPEGSLQLLSGLTTSILDTVNSQDVVTFTGSAHTGRKLKAHPRLLEESVPFTMEADSLNSSVLGPDAVPGTPEFDIFVKEVRKEMTSKAGQKCTAIRRILVPENLMEDVQIALGKQLSKTVIGDPLLRETRMGALINNDQRETTKSQILKIAQTAQMVYGNLDEVEILGDRAQKGAFMSPILMREDQPFKNTAAHEVECFGPVSTLMPYKNLDEAIELAHMGKGSLVSSVVTGDDAFAKAYTINAASSHGRILTLNRDSAPQSTGHGSPLPLLVHGGPGRAGGGEEMGGLRGIKHYMQRCAVQGSPTSLTEITGIYQPNGAYKKAENHPFSYHYEDIKPGMSLETHKRTLTDNDIQNFANLTWDHFYAHTDITSLDGSIFKKRTAHGYFIISAAAGLFVYPNKGPVSANYGLEDIRFLRPLYHNDTIYVRLTCKEKRERDVAGREHPSGIVKWYVEVFDAEPVDYENGKTDEEATALVAVATILTMVEKKQTVFPEITEGYIKSAFAKLDANAKPQWGTMTPQHMVEHLEMSYRIASGKIQDFEVATPDEYLEKVAATLWNYDKMPQNHKMPLMKDGELEDLKHEDLETAKHQLLEARNEYLDFYKKNPKATTKNAVFGALSKYEWTLLERKHLSHHFEQFNISAQAEIF</sequence>
<reference evidence="4 5" key="1">
    <citation type="submission" date="2018-02" db="EMBL/GenBank/DDBJ databases">
        <title>Genomic Encyclopedia of Archaeal and Bacterial Type Strains, Phase II (KMG-II): from individual species to whole genera.</title>
        <authorList>
            <person name="Goeker M."/>
        </authorList>
    </citation>
    <scope>NUCLEOTIDE SEQUENCE [LARGE SCALE GENOMIC DNA]</scope>
    <source>
        <strain evidence="4 5">DSM 16809</strain>
    </source>
</reference>
<dbReference type="SUPFAM" id="SSF53720">
    <property type="entry name" value="ALDH-like"/>
    <property type="match status" value="1"/>
</dbReference>
<dbReference type="PANTHER" id="PTHR43111:SF1">
    <property type="entry name" value="ALDEHYDE DEHYDROGENASE B-RELATED"/>
    <property type="match status" value="1"/>
</dbReference>
<dbReference type="Gene3D" id="3.40.605.10">
    <property type="entry name" value="Aldehyde Dehydrogenase, Chain A, domain 1"/>
    <property type="match status" value="1"/>
</dbReference>
<dbReference type="EMBL" id="PTJE01000003">
    <property type="protein sequence ID" value="PPK95176.1"/>
    <property type="molecule type" value="Genomic_DNA"/>
</dbReference>
<name>A0A2S6ILX3_9FLAO</name>
<evidence type="ECO:0000313" key="5">
    <source>
        <dbReference type="Proteomes" id="UP000239002"/>
    </source>
</evidence>
<dbReference type="InterPro" id="IPR011966">
    <property type="entry name" value="PaaN-DH"/>
</dbReference>
<evidence type="ECO:0000259" key="3">
    <source>
        <dbReference type="Pfam" id="PF01575"/>
    </source>
</evidence>
<dbReference type="GO" id="GO:0016787">
    <property type="term" value="F:hydrolase activity"/>
    <property type="evidence" value="ECO:0007669"/>
    <property type="project" value="UniProtKB-KW"/>
</dbReference>
<dbReference type="Pfam" id="PF00171">
    <property type="entry name" value="Aldedh"/>
    <property type="match status" value="1"/>
</dbReference>
<dbReference type="SUPFAM" id="SSF54637">
    <property type="entry name" value="Thioesterase/thiol ester dehydrase-isomerase"/>
    <property type="match status" value="1"/>
</dbReference>
<feature type="domain" description="MaoC-like" evidence="3">
    <location>
        <begin position="539"/>
        <end position="640"/>
    </location>
</feature>
<dbReference type="Pfam" id="PF01575">
    <property type="entry name" value="MaoC_dehydratas"/>
    <property type="match status" value="1"/>
</dbReference>
<keyword evidence="1" id="KW-0560">Oxidoreductase</keyword>
<dbReference type="InterPro" id="IPR015590">
    <property type="entry name" value="Aldehyde_DH_dom"/>
</dbReference>
<evidence type="ECO:0000259" key="2">
    <source>
        <dbReference type="Pfam" id="PF00171"/>
    </source>
</evidence>
<proteinExistence type="predicted"/>
<dbReference type="NCBIfam" id="TIGR02278">
    <property type="entry name" value="PaaN-DH"/>
    <property type="match status" value="1"/>
</dbReference>
<dbReference type="InterPro" id="IPR002539">
    <property type="entry name" value="MaoC-like_dom"/>
</dbReference>
<feature type="domain" description="Aldehyde dehydrogenase" evidence="2">
    <location>
        <begin position="11"/>
        <end position="498"/>
    </location>
</feature>
<dbReference type="CDD" id="cd07128">
    <property type="entry name" value="ALDH_MaoC-N"/>
    <property type="match status" value="1"/>
</dbReference>
<dbReference type="InterPro" id="IPR016163">
    <property type="entry name" value="Ald_DH_C"/>
</dbReference>
<dbReference type="Proteomes" id="UP000239002">
    <property type="component" value="Unassembled WGS sequence"/>
</dbReference>
<accession>A0A2S6ILX3</accession>
<organism evidence="4 5">
    <name type="scientific">Nonlabens xylanidelens</name>
    <dbReference type="NCBI Taxonomy" id="191564"/>
    <lineage>
        <taxon>Bacteria</taxon>
        <taxon>Pseudomonadati</taxon>
        <taxon>Bacteroidota</taxon>
        <taxon>Flavobacteriia</taxon>
        <taxon>Flavobacteriales</taxon>
        <taxon>Flavobacteriaceae</taxon>
        <taxon>Nonlabens</taxon>
    </lineage>
</organism>
<comment type="caution">
    <text evidence="4">The sequence shown here is derived from an EMBL/GenBank/DDBJ whole genome shotgun (WGS) entry which is preliminary data.</text>
</comment>
<keyword evidence="4" id="KW-0378">Hydrolase</keyword>
<dbReference type="OrthoDB" id="9801625at2"/>
<evidence type="ECO:0000313" key="4">
    <source>
        <dbReference type="EMBL" id="PPK95176.1"/>
    </source>
</evidence>
<dbReference type="NCBIfam" id="NF008868">
    <property type="entry name" value="PRK11903.1"/>
    <property type="match status" value="1"/>
</dbReference>
<dbReference type="AlphaFoldDB" id="A0A2S6ILX3"/>
<evidence type="ECO:0000256" key="1">
    <source>
        <dbReference type="ARBA" id="ARBA00023002"/>
    </source>
</evidence>
<dbReference type="GO" id="GO:0016620">
    <property type="term" value="F:oxidoreductase activity, acting on the aldehyde or oxo group of donors, NAD or NADP as acceptor"/>
    <property type="evidence" value="ECO:0007669"/>
    <property type="project" value="InterPro"/>
</dbReference>
<dbReference type="InterPro" id="IPR029069">
    <property type="entry name" value="HotDog_dom_sf"/>
</dbReference>
<keyword evidence="5" id="KW-1185">Reference proteome</keyword>
<dbReference type="InterPro" id="IPR016162">
    <property type="entry name" value="Ald_DH_N"/>
</dbReference>
<gene>
    <name evidence="4" type="ORF">LY01_01929</name>
</gene>
<protein>
    <submittedName>
        <fullName evidence="4">Oxepin-CoA hydrolase/3-oxo-5,6-dehydrosuberyl-CoA semialdehyde dehydrogenase</fullName>
    </submittedName>
</protein>
<dbReference type="PANTHER" id="PTHR43111">
    <property type="entry name" value="ALDEHYDE DEHYDROGENASE B-RELATED"/>
    <property type="match status" value="1"/>
</dbReference>
<dbReference type="Gene3D" id="3.40.309.10">
    <property type="entry name" value="Aldehyde Dehydrogenase, Chain A, domain 2"/>
    <property type="match status" value="1"/>
</dbReference>
<dbReference type="InterPro" id="IPR016161">
    <property type="entry name" value="Ald_DH/histidinol_DH"/>
</dbReference>
<dbReference type="Gene3D" id="3.10.129.10">
    <property type="entry name" value="Hotdog Thioesterase"/>
    <property type="match status" value="1"/>
</dbReference>
<dbReference type="RefSeq" id="WP_104515596.1">
    <property type="nucleotide sequence ID" value="NZ_MQVW01000024.1"/>
</dbReference>